<dbReference type="Proteomes" id="UP000504752">
    <property type="component" value="Chromosome"/>
</dbReference>
<keyword evidence="2" id="KW-0812">Transmembrane</keyword>
<keyword evidence="2" id="KW-0472">Membrane</keyword>
<dbReference type="PANTHER" id="PTHR34980:SF2">
    <property type="entry name" value="INNER MEMBRANE PROTEIN YHAH-RELATED"/>
    <property type="match status" value="1"/>
</dbReference>
<feature type="transmembrane region" description="Helical" evidence="2">
    <location>
        <begin position="70"/>
        <end position="90"/>
    </location>
</feature>
<evidence type="ECO:0000256" key="1">
    <source>
        <dbReference type="SAM" id="MobiDB-lite"/>
    </source>
</evidence>
<dbReference type="AlphaFoldDB" id="A0A6M8B6C8"/>
<evidence type="ECO:0000313" key="3">
    <source>
        <dbReference type="EMBL" id="QKD79656.1"/>
    </source>
</evidence>
<reference evidence="3 4" key="1">
    <citation type="submission" date="2020-05" db="EMBL/GenBank/DDBJ databases">
        <title>Actinomyces sp. zg-325.</title>
        <authorList>
            <person name="Yang C."/>
        </authorList>
    </citation>
    <scope>NUCLEOTIDE SEQUENCE [LARGE SCALE GENOMIC DNA]</scope>
    <source>
        <strain evidence="4">zg-325</strain>
    </source>
</reference>
<feature type="transmembrane region" description="Helical" evidence="2">
    <location>
        <begin position="111"/>
        <end position="137"/>
    </location>
</feature>
<organism evidence="3 4">
    <name type="scientific">Actinomyces marmotae</name>
    <dbReference type="NCBI Taxonomy" id="2737173"/>
    <lineage>
        <taxon>Bacteria</taxon>
        <taxon>Bacillati</taxon>
        <taxon>Actinomycetota</taxon>
        <taxon>Actinomycetes</taxon>
        <taxon>Actinomycetales</taxon>
        <taxon>Actinomycetaceae</taxon>
        <taxon>Actinomyces</taxon>
    </lineage>
</organism>
<keyword evidence="4" id="KW-1185">Reference proteome</keyword>
<evidence type="ECO:0000313" key="4">
    <source>
        <dbReference type="Proteomes" id="UP000504752"/>
    </source>
</evidence>
<name>A0A6M8B6C8_9ACTO</name>
<protein>
    <submittedName>
        <fullName evidence="3">DUF805 domain-containing protein</fullName>
    </submittedName>
</protein>
<dbReference type="RefSeq" id="WP_159716743.1">
    <property type="nucleotide sequence ID" value="NZ_CP053642.1"/>
</dbReference>
<proteinExistence type="predicted"/>
<dbReference type="Pfam" id="PF05656">
    <property type="entry name" value="DUF805"/>
    <property type="match status" value="1"/>
</dbReference>
<dbReference type="GO" id="GO:0005886">
    <property type="term" value="C:plasma membrane"/>
    <property type="evidence" value="ECO:0007669"/>
    <property type="project" value="TreeGrafter"/>
</dbReference>
<accession>A0A6M8B6C8</accession>
<sequence>MSVSHGSIQPPQVPYAQPGDPMGAPAPGAPQTPMLPAELAALPGASFGEALRRFFRRYAQFRGTASVSELVWPLLFRLLVSVGLLTIAVVSLRVGEIPAKTVYDKPDVADWAVAIATPCLIAIAIFNLALIIPSIAVQVRRLHDVGKSGGWWFISFVPIAGPIWLLVLLLSSSRPELFRPKWA</sequence>
<feature type="transmembrane region" description="Helical" evidence="2">
    <location>
        <begin position="149"/>
        <end position="171"/>
    </location>
</feature>
<feature type="region of interest" description="Disordered" evidence="1">
    <location>
        <begin position="1"/>
        <end position="29"/>
    </location>
</feature>
<dbReference type="EMBL" id="CP053642">
    <property type="protein sequence ID" value="QKD79656.1"/>
    <property type="molecule type" value="Genomic_DNA"/>
</dbReference>
<gene>
    <name evidence="3" type="ORF">HPC72_04750</name>
</gene>
<feature type="compositionally biased region" description="Low complexity" evidence="1">
    <location>
        <begin position="16"/>
        <end position="29"/>
    </location>
</feature>
<dbReference type="InterPro" id="IPR008523">
    <property type="entry name" value="DUF805"/>
</dbReference>
<keyword evidence="2" id="KW-1133">Transmembrane helix</keyword>
<feature type="compositionally biased region" description="Polar residues" evidence="1">
    <location>
        <begin position="1"/>
        <end position="10"/>
    </location>
</feature>
<evidence type="ECO:0000256" key="2">
    <source>
        <dbReference type="SAM" id="Phobius"/>
    </source>
</evidence>
<dbReference type="KEGG" id="amam:HPC72_04750"/>
<dbReference type="PANTHER" id="PTHR34980">
    <property type="entry name" value="INNER MEMBRANE PROTEIN-RELATED-RELATED"/>
    <property type="match status" value="1"/>
</dbReference>